<dbReference type="PANTHER" id="PTHR47755">
    <property type="entry name" value="CELL DIVISION PROTEIN FTSX"/>
    <property type="match status" value="1"/>
</dbReference>
<dbReference type="InterPro" id="IPR004513">
    <property type="entry name" value="FtsX"/>
</dbReference>
<dbReference type="GO" id="GO:0032153">
    <property type="term" value="C:cell division site"/>
    <property type="evidence" value="ECO:0007669"/>
    <property type="project" value="TreeGrafter"/>
</dbReference>
<keyword evidence="1" id="KW-0812">Transmembrane</keyword>
<feature type="transmembrane region" description="Helical" evidence="1">
    <location>
        <begin position="225"/>
        <end position="247"/>
    </location>
</feature>
<feature type="transmembrane region" description="Helical" evidence="1">
    <location>
        <begin position="267"/>
        <end position="285"/>
    </location>
</feature>
<organism evidence="2">
    <name type="scientific">bioreactor metagenome</name>
    <dbReference type="NCBI Taxonomy" id="1076179"/>
    <lineage>
        <taxon>unclassified sequences</taxon>
        <taxon>metagenomes</taxon>
        <taxon>ecological metagenomes</taxon>
    </lineage>
</organism>
<dbReference type="AlphaFoldDB" id="A0A644TW43"/>
<evidence type="ECO:0000256" key="1">
    <source>
        <dbReference type="SAM" id="Phobius"/>
    </source>
</evidence>
<dbReference type="GO" id="GO:0016020">
    <property type="term" value="C:membrane"/>
    <property type="evidence" value="ECO:0007669"/>
    <property type="project" value="InterPro"/>
</dbReference>
<dbReference type="GO" id="GO:0051301">
    <property type="term" value="P:cell division"/>
    <property type="evidence" value="ECO:0007669"/>
    <property type="project" value="InterPro"/>
</dbReference>
<keyword evidence="1" id="KW-0472">Membrane</keyword>
<dbReference type="PANTHER" id="PTHR47755:SF1">
    <property type="entry name" value="CELL DIVISION PROTEIN FTSX"/>
    <property type="match status" value="1"/>
</dbReference>
<protein>
    <recommendedName>
        <fullName evidence="3">Cell division protein FtsX</fullName>
    </recommendedName>
</protein>
<dbReference type="EMBL" id="VSSQ01000057">
    <property type="protein sequence ID" value="MPL71206.1"/>
    <property type="molecule type" value="Genomic_DNA"/>
</dbReference>
<proteinExistence type="predicted"/>
<accession>A0A644TW43</accession>
<gene>
    <name evidence="2" type="ORF">SDC9_16979</name>
</gene>
<comment type="caution">
    <text evidence="2">The sequence shown here is derived from an EMBL/GenBank/DDBJ whole genome shotgun (WGS) entry which is preliminary data.</text>
</comment>
<evidence type="ECO:0000313" key="2">
    <source>
        <dbReference type="EMBL" id="MPL71206.1"/>
    </source>
</evidence>
<keyword evidence="1" id="KW-1133">Transmembrane helix</keyword>
<sequence length="297" mass="31642">MMRLTMFRADMSATDRVVPPSGHTANLTVLTSAAMAFLAVFALALSLASGRLADRWSEALARSATIRISAPPEQIEAQTKAVLDALATTPGVESYRALDDAEMKKLLDPWFGPDLPVDSLPLPKLIELTETAQGMDTEGLRLRLAAEAPGAVLDDHTRWRRPLVSAAARLRFLGWLSMILIGGAMAGMITLAAQAALAANGQVIRTLRLVGARDAFIAQAFVRRFTLRGLTGAAAGTVVAMIAVALLPATDEAGGFLTGLGFSGWGWLWPLFIPPLAALVAFAATRHAAFRMLKEVR</sequence>
<evidence type="ECO:0008006" key="3">
    <source>
        <dbReference type="Google" id="ProtNLM"/>
    </source>
</evidence>
<reference evidence="2" key="1">
    <citation type="submission" date="2019-08" db="EMBL/GenBank/DDBJ databases">
        <authorList>
            <person name="Kucharzyk K."/>
            <person name="Murdoch R.W."/>
            <person name="Higgins S."/>
            <person name="Loffler F."/>
        </authorList>
    </citation>
    <scope>NUCLEOTIDE SEQUENCE</scope>
</reference>
<feature type="transmembrane region" description="Helical" evidence="1">
    <location>
        <begin position="172"/>
        <end position="199"/>
    </location>
</feature>
<name>A0A644TW43_9ZZZZ</name>